<dbReference type="EMBL" id="OY731400">
    <property type="protein sequence ID" value="CAJ1943268.1"/>
    <property type="molecule type" value="Genomic_DNA"/>
</dbReference>
<keyword evidence="2" id="KW-1185">Reference proteome</keyword>
<evidence type="ECO:0000313" key="1">
    <source>
        <dbReference type="EMBL" id="CAJ1943268.1"/>
    </source>
</evidence>
<reference evidence="1" key="1">
    <citation type="submission" date="2023-10" db="EMBL/GenBank/DDBJ databases">
        <authorList>
            <person name="Domelevo Entfellner J.-B."/>
        </authorList>
    </citation>
    <scope>NUCLEOTIDE SEQUENCE</scope>
</reference>
<dbReference type="AlphaFoldDB" id="A0AA86S8U8"/>
<protein>
    <submittedName>
        <fullName evidence="1">Uncharacterized protein</fullName>
    </submittedName>
</protein>
<dbReference type="Gramene" id="rna-AYBTSS11_LOCUS11271">
    <property type="protein sequence ID" value="CAJ1943268.1"/>
    <property type="gene ID" value="gene-AYBTSS11_LOCUS11271"/>
</dbReference>
<accession>A0AA86S8U8</accession>
<organism evidence="1 2">
    <name type="scientific">Sphenostylis stenocarpa</name>
    <dbReference type="NCBI Taxonomy" id="92480"/>
    <lineage>
        <taxon>Eukaryota</taxon>
        <taxon>Viridiplantae</taxon>
        <taxon>Streptophyta</taxon>
        <taxon>Embryophyta</taxon>
        <taxon>Tracheophyta</taxon>
        <taxon>Spermatophyta</taxon>
        <taxon>Magnoliopsida</taxon>
        <taxon>eudicotyledons</taxon>
        <taxon>Gunneridae</taxon>
        <taxon>Pentapetalae</taxon>
        <taxon>rosids</taxon>
        <taxon>fabids</taxon>
        <taxon>Fabales</taxon>
        <taxon>Fabaceae</taxon>
        <taxon>Papilionoideae</taxon>
        <taxon>50 kb inversion clade</taxon>
        <taxon>NPAAA clade</taxon>
        <taxon>indigoferoid/millettioid clade</taxon>
        <taxon>Phaseoleae</taxon>
        <taxon>Sphenostylis</taxon>
    </lineage>
</organism>
<sequence length="67" mass="7682">MAELETNYYEREQGRYLKNGVWVLPSLLRRNVPPPSANPTPLIPDGIQDPSLPLDMILYRLLVSQCE</sequence>
<proteinExistence type="predicted"/>
<gene>
    <name evidence="1" type="ORF">AYBTSS11_LOCUS11271</name>
</gene>
<name>A0AA86S8U8_9FABA</name>
<dbReference type="Proteomes" id="UP001189624">
    <property type="component" value="Chromosome 3"/>
</dbReference>
<evidence type="ECO:0000313" key="2">
    <source>
        <dbReference type="Proteomes" id="UP001189624"/>
    </source>
</evidence>